<dbReference type="EMBL" id="ANOH01000442">
    <property type="protein sequence ID" value="EMI52273.1"/>
    <property type="molecule type" value="Genomic_DNA"/>
</dbReference>
<dbReference type="Gene3D" id="3.40.50.2000">
    <property type="entry name" value="Glycogen Phosphorylase B"/>
    <property type="match status" value="2"/>
</dbReference>
<dbReference type="SUPFAM" id="SSF53756">
    <property type="entry name" value="UDP-Glycosyltransferase/glycogen phosphorylase"/>
    <property type="match status" value="1"/>
</dbReference>
<organism evidence="1 2">
    <name type="scientific">Rhodopirellula sallentina SM41</name>
    <dbReference type="NCBI Taxonomy" id="1263870"/>
    <lineage>
        <taxon>Bacteria</taxon>
        <taxon>Pseudomonadati</taxon>
        <taxon>Planctomycetota</taxon>
        <taxon>Planctomycetia</taxon>
        <taxon>Pirellulales</taxon>
        <taxon>Pirellulaceae</taxon>
        <taxon>Rhodopirellula</taxon>
    </lineage>
</organism>
<dbReference type="PANTHER" id="PTHR12526">
    <property type="entry name" value="GLYCOSYLTRANSFERASE"/>
    <property type="match status" value="1"/>
</dbReference>
<dbReference type="AlphaFoldDB" id="M5U8J0"/>
<gene>
    <name evidence="1" type="ORF">RSSM_06301</name>
</gene>
<protein>
    <submittedName>
        <fullName evidence="1">Glycosyltransferase, group 1 family protein</fullName>
    </submittedName>
</protein>
<dbReference type="PATRIC" id="fig|1263870.3.peg.6675"/>
<proteinExistence type="predicted"/>
<dbReference type="Proteomes" id="UP000011885">
    <property type="component" value="Unassembled WGS sequence"/>
</dbReference>
<dbReference type="GO" id="GO:0016740">
    <property type="term" value="F:transferase activity"/>
    <property type="evidence" value="ECO:0007669"/>
    <property type="project" value="UniProtKB-KW"/>
</dbReference>
<dbReference type="Pfam" id="PF13692">
    <property type="entry name" value="Glyco_trans_1_4"/>
    <property type="match status" value="1"/>
</dbReference>
<keyword evidence="1" id="KW-0808">Transferase</keyword>
<evidence type="ECO:0000313" key="2">
    <source>
        <dbReference type="Proteomes" id="UP000011885"/>
    </source>
</evidence>
<accession>M5U8J0</accession>
<name>M5U8J0_9BACT</name>
<reference evidence="1 2" key="1">
    <citation type="journal article" date="2013" name="Mar. Genomics">
        <title>Expression of sulfatases in Rhodopirellula baltica and the diversity of sulfatases in the genus Rhodopirellula.</title>
        <authorList>
            <person name="Wegner C.E."/>
            <person name="Richter-Heitmann T."/>
            <person name="Klindworth A."/>
            <person name="Klockow C."/>
            <person name="Richter M."/>
            <person name="Achstetter T."/>
            <person name="Glockner F.O."/>
            <person name="Harder J."/>
        </authorList>
    </citation>
    <scope>NUCLEOTIDE SEQUENCE [LARGE SCALE GENOMIC DNA]</scope>
    <source>
        <strain evidence="1 2">SM41</strain>
    </source>
</reference>
<dbReference type="OrthoDB" id="9795068at2"/>
<comment type="caution">
    <text evidence="1">The sequence shown here is derived from an EMBL/GenBank/DDBJ whole genome shotgun (WGS) entry which is preliminary data.</text>
</comment>
<evidence type="ECO:0000313" key="1">
    <source>
        <dbReference type="EMBL" id="EMI52273.1"/>
    </source>
</evidence>
<keyword evidence="2" id="KW-1185">Reference proteome</keyword>
<sequence length="431" mass="47527">MIASSDRRSVEGEKRIVHACTYPGAGGAGIASLRLVNGLRESNVNATMLGAVTVDRPHTAIVEYSNSFSERIWRALRKRQLQRIDLAIGKTGKQKNFFASDLCPHGAALAHSLADADLIHLHWVCDLIDYPKTLGTLPNSVPIVWTLHDMGVFTGGCSHAFDCEGYMKDCAACPQLESEFNSEALRSLNRRKKAIRAIEDRLTIVAPSHWIGEKSSNSSLFRNIPHKVIANGIDLQKFHPDLRAEARKQQEFSADQTILLFVAAGLDTPLKGIAFLLEAIAKLDQSNFQVCFVGPESQIEYPQNWKWLGCPDNDQEIASIYAAADLLVVPSLADNFPNVICEALACGLPVVGSNVGGIPELVIENETGFLAEPADSSSLSRVLSHAITTMKRERNLWLSRCRSYAEKRLGIHDCVDKHRQLYEQVLTANSR</sequence>